<sequence length="126" mass="13940">MTVSRPVQGHSAAQGRRVVLDAMLEKPFQDGVLKLARFHGFSLAYHTHDSRRSVPGFPDLVLVNPRAGRVLYRELKTSKGRLSPAQIEWLDGLTACGMDAGVWRPNDLDTGRVVAELRGQSFAQKT</sequence>
<keyword evidence="6" id="KW-1185">Reference proteome</keyword>
<dbReference type="Gene3D" id="3.40.1350.10">
    <property type="match status" value="1"/>
</dbReference>
<feature type="domain" description="VRR-NUC" evidence="4">
    <location>
        <begin position="23"/>
        <end position="107"/>
    </location>
</feature>
<comment type="caution">
    <text evidence="5">The sequence shown here is derived from an EMBL/GenBank/DDBJ whole genome shotgun (WGS) entry which is preliminary data.</text>
</comment>
<protein>
    <submittedName>
        <fullName evidence="5">VRR-NUC domain-containing protein</fullName>
    </submittedName>
</protein>
<dbReference type="InterPro" id="IPR011856">
    <property type="entry name" value="tRNA_endonuc-like_dom_sf"/>
</dbReference>
<gene>
    <name evidence="5" type="ORF">ACFOW9_03030</name>
</gene>
<proteinExistence type="predicted"/>
<dbReference type="EMBL" id="JBHSCQ010000004">
    <property type="protein sequence ID" value="MFC4264569.1"/>
    <property type="molecule type" value="Genomic_DNA"/>
</dbReference>
<evidence type="ECO:0000256" key="3">
    <source>
        <dbReference type="ARBA" id="ARBA00022801"/>
    </source>
</evidence>
<dbReference type="Pfam" id="PF08774">
    <property type="entry name" value="VRR_NUC"/>
    <property type="match status" value="1"/>
</dbReference>
<reference evidence="6" key="1">
    <citation type="journal article" date="2019" name="Int. J. Syst. Evol. Microbiol.">
        <title>The Global Catalogue of Microorganisms (GCM) 10K type strain sequencing project: providing services to taxonomists for standard genome sequencing and annotation.</title>
        <authorList>
            <consortium name="The Broad Institute Genomics Platform"/>
            <consortium name="The Broad Institute Genome Sequencing Center for Infectious Disease"/>
            <person name="Wu L."/>
            <person name="Ma J."/>
        </authorList>
    </citation>
    <scope>NUCLEOTIDE SEQUENCE [LARGE SCALE GENOMIC DNA]</scope>
    <source>
        <strain evidence="6">CGMCC 1.10698</strain>
    </source>
</reference>
<keyword evidence="3" id="KW-0378">Hydrolase</keyword>
<name>A0ABV8QZU8_9MICC</name>
<dbReference type="InterPro" id="IPR014883">
    <property type="entry name" value="VRR_NUC"/>
</dbReference>
<organism evidence="5 6">
    <name type="scientific">Arthrobacter cryoconiti</name>
    <dbReference type="NCBI Taxonomy" id="748907"/>
    <lineage>
        <taxon>Bacteria</taxon>
        <taxon>Bacillati</taxon>
        <taxon>Actinomycetota</taxon>
        <taxon>Actinomycetes</taxon>
        <taxon>Micrococcales</taxon>
        <taxon>Micrococcaceae</taxon>
        <taxon>Arthrobacter</taxon>
    </lineage>
</organism>
<dbReference type="RefSeq" id="WP_230067743.1">
    <property type="nucleotide sequence ID" value="NZ_BAABLL010000001.1"/>
</dbReference>
<accession>A0ABV8QZU8</accession>
<evidence type="ECO:0000259" key="4">
    <source>
        <dbReference type="SMART" id="SM00990"/>
    </source>
</evidence>
<comment type="cofactor">
    <cofactor evidence="1">
        <name>Mg(2+)</name>
        <dbReference type="ChEBI" id="CHEBI:18420"/>
    </cofactor>
</comment>
<evidence type="ECO:0000256" key="1">
    <source>
        <dbReference type="ARBA" id="ARBA00001946"/>
    </source>
</evidence>
<evidence type="ECO:0000313" key="6">
    <source>
        <dbReference type="Proteomes" id="UP001595773"/>
    </source>
</evidence>
<dbReference type="SMART" id="SM00990">
    <property type="entry name" value="VRR_NUC"/>
    <property type="match status" value="1"/>
</dbReference>
<dbReference type="Proteomes" id="UP001595773">
    <property type="component" value="Unassembled WGS sequence"/>
</dbReference>
<keyword evidence="2" id="KW-0540">Nuclease</keyword>
<evidence type="ECO:0000313" key="5">
    <source>
        <dbReference type="EMBL" id="MFC4264569.1"/>
    </source>
</evidence>
<evidence type="ECO:0000256" key="2">
    <source>
        <dbReference type="ARBA" id="ARBA00022722"/>
    </source>
</evidence>